<reference evidence="1 2" key="1">
    <citation type="submission" date="2020-07" db="EMBL/GenBank/DDBJ databases">
        <title>Sequencing the genomes of 1000 actinobacteria strains.</title>
        <authorList>
            <person name="Klenk H.-P."/>
        </authorList>
    </citation>
    <scope>NUCLEOTIDE SEQUENCE [LARGE SCALE GENOMIC DNA]</scope>
    <source>
        <strain evidence="1 2">DSM 104006</strain>
    </source>
</reference>
<dbReference type="RefSeq" id="WP_179771273.1">
    <property type="nucleotide sequence ID" value="NZ_JACCFK010000001.1"/>
</dbReference>
<dbReference type="InterPro" id="IPR059206">
    <property type="entry name" value="Sll1717-like"/>
</dbReference>
<proteinExistence type="predicted"/>
<evidence type="ECO:0000313" key="2">
    <source>
        <dbReference type="Proteomes" id="UP000549616"/>
    </source>
</evidence>
<gene>
    <name evidence="1" type="ORF">HNR02_000117</name>
</gene>
<dbReference type="Proteomes" id="UP000549616">
    <property type="component" value="Unassembled WGS sequence"/>
</dbReference>
<keyword evidence="2" id="KW-1185">Reference proteome</keyword>
<dbReference type="InterPro" id="IPR027417">
    <property type="entry name" value="P-loop_NTPase"/>
</dbReference>
<name>A0A853AVZ2_9PSEU</name>
<dbReference type="SUPFAM" id="SSF52540">
    <property type="entry name" value="P-loop containing nucleoside triphosphate hydrolases"/>
    <property type="match status" value="1"/>
</dbReference>
<organism evidence="1 2">
    <name type="scientific">Amycolatopsis endophytica</name>
    <dbReference type="NCBI Taxonomy" id="860233"/>
    <lineage>
        <taxon>Bacteria</taxon>
        <taxon>Bacillati</taxon>
        <taxon>Actinomycetota</taxon>
        <taxon>Actinomycetes</taxon>
        <taxon>Pseudonocardiales</taxon>
        <taxon>Pseudonocardiaceae</taxon>
        <taxon>Amycolatopsis</taxon>
    </lineage>
</organism>
<sequence>MGKGVPRRLPSADFNLGGEQAEADPLLQSAFFQSSQYASLVSRDEPKCFIVGRTGSGKSAMLQRVEEDHPDHVIRINPEDLSLPYISDLGVVRFLAAMDVHLDPFFIALWKHVLLVEIIRHRYKVNSPAAKQNFLVSLRDRVSRDKSKMAALEYLDDFDGKFWCETDERVRDITTKFEEQVKKEAGGKIAAAPFDANATFGGSALYGEETKAQQAERFQRIVNETQLPRLNKMIGVLDEHILESPQNYTYVVIDDLDRDWVDEKILNSLIRCLFRAVLDLKRVRNLKVLVALRTNIFEQLNFGTRTGGQEEKFRSVKMTLRWSSRELQELVVTRASSAAEMRQLDTVESIKDLLPATNPSRGNPFDYMLRRTLMRPRDIISCFNACYSISNNKRLTWETIVEAERTYSRDRLFALRDEWKPSYFDIDRVFWVFDSAPIKMNRKEFFERLDEAFLLPADPDFGGVVWVTEMSEAFWSGSQVGDAGREYHPLTRLLFDIGFIGCIRKSGTEIYAYDSPEYMDRASAMEDVAQFCVHPAFRLALDIKPDRR</sequence>
<protein>
    <submittedName>
        <fullName evidence="1">Uncharacterized protein</fullName>
    </submittedName>
</protein>
<dbReference type="NCBIfam" id="NF047389">
    <property type="entry name" value="ATPase_Sll1717"/>
    <property type="match status" value="1"/>
</dbReference>
<accession>A0A853AVZ2</accession>
<evidence type="ECO:0000313" key="1">
    <source>
        <dbReference type="EMBL" id="NYI86794.1"/>
    </source>
</evidence>
<dbReference type="EMBL" id="JACCFK010000001">
    <property type="protein sequence ID" value="NYI86794.1"/>
    <property type="molecule type" value="Genomic_DNA"/>
</dbReference>
<dbReference type="AlphaFoldDB" id="A0A853AVZ2"/>
<comment type="caution">
    <text evidence="1">The sequence shown here is derived from an EMBL/GenBank/DDBJ whole genome shotgun (WGS) entry which is preliminary data.</text>
</comment>